<evidence type="ECO:0000313" key="3">
    <source>
        <dbReference type="Proteomes" id="UP001162734"/>
    </source>
</evidence>
<feature type="chain" id="PRO_5045077421" description="Neuromedin U" evidence="1">
    <location>
        <begin position="22"/>
        <end position="269"/>
    </location>
</feature>
<evidence type="ECO:0000256" key="1">
    <source>
        <dbReference type="SAM" id="SignalP"/>
    </source>
</evidence>
<dbReference type="EMBL" id="AP025592">
    <property type="protein sequence ID" value="BDG07860.1"/>
    <property type="molecule type" value="Genomic_DNA"/>
</dbReference>
<feature type="signal peptide" evidence="1">
    <location>
        <begin position="1"/>
        <end position="21"/>
    </location>
</feature>
<gene>
    <name evidence="2" type="ORF">AMPC_09730</name>
</gene>
<name>A0ABN6N792_9BACT</name>
<reference evidence="3" key="1">
    <citation type="journal article" date="2022" name="Int. J. Syst. Evol. Microbiol.">
        <title>Anaeromyxobacter oryzae sp. nov., Anaeromyxobacter diazotrophicus sp. nov. and Anaeromyxobacter paludicola sp. nov., isolated from paddy soils.</title>
        <authorList>
            <person name="Itoh H."/>
            <person name="Xu Z."/>
            <person name="Mise K."/>
            <person name="Masuda Y."/>
            <person name="Ushijima N."/>
            <person name="Hayakawa C."/>
            <person name="Shiratori Y."/>
            <person name="Senoo K."/>
        </authorList>
    </citation>
    <scope>NUCLEOTIDE SEQUENCE [LARGE SCALE GENOMIC DNA]</scope>
    <source>
        <strain evidence="3">Red630</strain>
    </source>
</reference>
<evidence type="ECO:0008006" key="4">
    <source>
        <dbReference type="Google" id="ProtNLM"/>
    </source>
</evidence>
<protein>
    <recommendedName>
        <fullName evidence="4">Neuromedin U</fullName>
    </recommendedName>
</protein>
<organism evidence="2 3">
    <name type="scientific">Anaeromyxobacter paludicola</name>
    <dbReference type="NCBI Taxonomy" id="2918171"/>
    <lineage>
        <taxon>Bacteria</taxon>
        <taxon>Pseudomonadati</taxon>
        <taxon>Myxococcota</taxon>
        <taxon>Myxococcia</taxon>
        <taxon>Myxococcales</taxon>
        <taxon>Cystobacterineae</taxon>
        <taxon>Anaeromyxobacteraceae</taxon>
        <taxon>Anaeromyxobacter</taxon>
    </lineage>
</organism>
<proteinExistence type="predicted"/>
<evidence type="ECO:0000313" key="2">
    <source>
        <dbReference type="EMBL" id="BDG07860.1"/>
    </source>
</evidence>
<keyword evidence="3" id="KW-1185">Reference proteome</keyword>
<keyword evidence="1" id="KW-0732">Signal</keyword>
<dbReference type="Proteomes" id="UP001162734">
    <property type="component" value="Chromosome"/>
</dbReference>
<sequence>MKMSRLLAAAALLLSATAARATSSTTFWTPATTYVQPYLVPHLTYDTYVSERSAFQNDYGLTVGVLPFEKLQAEVGIDSFMPGLASTNLYLNAKLGVPEGAFGEWSPGLSGGIYGVGFKSDVSDFDILHAELGKTFPMIGALTVGGYYGLNDKLLVSSSGDVQRAGFMAGWTSPDVVLNLTGLNKINFTADVQTGKNAFGAVGGGIGLYFTPAIDILTGPVFFFDSNATTMLPGPGIRGTGRPDWLWTVQLDVDLDWHKLVPAAAAPKA</sequence>
<accession>A0ABN6N792</accession>